<reference evidence="2 3" key="1">
    <citation type="submission" date="2020-08" db="EMBL/GenBank/DDBJ databases">
        <title>A Genomic Blueprint of the Chicken Gut Microbiome.</title>
        <authorList>
            <person name="Gilroy R."/>
            <person name="Ravi A."/>
            <person name="Getino M."/>
            <person name="Pursley I."/>
            <person name="Horton D.L."/>
            <person name="Alikhan N.-F."/>
            <person name="Baker D."/>
            <person name="Gharbi K."/>
            <person name="Hall N."/>
            <person name="Watson M."/>
            <person name="Adriaenssens E.M."/>
            <person name="Foster-Nyarko E."/>
            <person name="Jarju S."/>
            <person name="Secka A."/>
            <person name="Antonio M."/>
            <person name="Oren A."/>
            <person name="Chaudhuri R."/>
            <person name="La Ragione R.M."/>
            <person name="Hildebrand F."/>
            <person name="Pallen M.J."/>
        </authorList>
    </citation>
    <scope>NUCLEOTIDE SEQUENCE [LARGE SCALE GENOMIC DNA]</scope>
    <source>
        <strain evidence="2 3">Sa2CUA9</strain>
    </source>
</reference>
<sequence length="501" mass="54097">MTHPDTPRSTVHRRVPEVRLPDQDLTSGFLVFGTGRLDESFARGGAAHLVEHLVMRRLGPTDVETNATTAPHHLSFEVHGGPDVVKDVLERIAVAIGSLESLTDEEVLAEKRIIDHELRSWSPHPSLLAVRERLGVRSEGLGAIDPPSRCFLTVSEVLRFARQHLVRENAVLVLTGPAPDDIDLTQLPSAERPAAPRGPATLLPLVTPGFVRRQGAPLSVSFLTSRSDPRHAVGVNVLDVLLHEQVRTRDQLAYTAEVDTQDIDTDSTQVSFTCDAIDDDAAHAALLVVRVLRQVAAEGVPEDVLERGRRRALALLDHPGWVVARAHEDAARALLGRTVVPVTEERAHVAATSAADVRGWLADALPTLLVLLADETDQRFEPQLASLGLVLADPPPPPLNGRTFRPKPFRGIPRGARLVLSQDAIGVVGPDLSVNVRDEDLVGLEDTSGGFVVVGVDGTTIPVITGDWWGTGSALASYLERSPHALRIPDAATCPCPRTDR</sequence>
<protein>
    <submittedName>
        <fullName evidence="2">Insulinase family protein</fullName>
    </submittedName>
</protein>
<evidence type="ECO:0000259" key="1">
    <source>
        <dbReference type="Pfam" id="PF05193"/>
    </source>
</evidence>
<accession>A0ABR8U2V9</accession>
<dbReference type="EMBL" id="JACSQF010000017">
    <property type="protein sequence ID" value="MBD7982065.1"/>
    <property type="molecule type" value="Genomic_DNA"/>
</dbReference>
<feature type="domain" description="Peptidase M16 C-terminal" evidence="1">
    <location>
        <begin position="152"/>
        <end position="310"/>
    </location>
</feature>
<organism evidence="2 3">
    <name type="scientific">Oerskovia merdavium</name>
    <dbReference type="NCBI Taxonomy" id="2762227"/>
    <lineage>
        <taxon>Bacteria</taxon>
        <taxon>Bacillati</taxon>
        <taxon>Actinomycetota</taxon>
        <taxon>Actinomycetes</taxon>
        <taxon>Micrococcales</taxon>
        <taxon>Cellulomonadaceae</taxon>
        <taxon>Oerskovia</taxon>
    </lineage>
</organism>
<dbReference type="Gene3D" id="3.30.830.10">
    <property type="entry name" value="Metalloenzyme, LuxS/M16 peptidase-like"/>
    <property type="match status" value="2"/>
</dbReference>
<dbReference type="SUPFAM" id="SSF63411">
    <property type="entry name" value="LuxS/MPP-like metallohydrolase"/>
    <property type="match status" value="2"/>
</dbReference>
<gene>
    <name evidence="2" type="ORF">H9641_15250</name>
</gene>
<comment type="caution">
    <text evidence="2">The sequence shown here is derived from an EMBL/GenBank/DDBJ whole genome shotgun (WGS) entry which is preliminary data.</text>
</comment>
<dbReference type="InterPro" id="IPR011249">
    <property type="entry name" value="Metalloenz_LuxS/M16"/>
</dbReference>
<dbReference type="InterPro" id="IPR007863">
    <property type="entry name" value="Peptidase_M16_C"/>
</dbReference>
<evidence type="ECO:0000313" key="2">
    <source>
        <dbReference type="EMBL" id="MBD7982065.1"/>
    </source>
</evidence>
<keyword evidence="3" id="KW-1185">Reference proteome</keyword>
<proteinExistence type="predicted"/>
<dbReference type="Proteomes" id="UP000655570">
    <property type="component" value="Unassembled WGS sequence"/>
</dbReference>
<name>A0ABR8U2V9_9CELL</name>
<dbReference type="RefSeq" id="WP_191805262.1">
    <property type="nucleotide sequence ID" value="NZ_JACSQF010000017.1"/>
</dbReference>
<dbReference type="Pfam" id="PF05193">
    <property type="entry name" value="Peptidase_M16_C"/>
    <property type="match status" value="1"/>
</dbReference>
<evidence type="ECO:0000313" key="3">
    <source>
        <dbReference type="Proteomes" id="UP000655570"/>
    </source>
</evidence>